<evidence type="ECO:0000256" key="2">
    <source>
        <dbReference type="ARBA" id="ARBA00022617"/>
    </source>
</evidence>
<feature type="region of interest" description="Disordered" evidence="9">
    <location>
        <begin position="336"/>
        <end position="355"/>
    </location>
</feature>
<keyword evidence="12" id="KW-1185">Reference proteome</keyword>
<evidence type="ECO:0000256" key="4">
    <source>
        <dbReference type="ARBA" id="ARBA00022729"/>
    </source>
</evidence>
<evidence type="ECO:0000313" key="12">
    <source>
        <dbReference type="Proteomes" id="UP001637990"/>
    </source>
</evidence>
<feature type="domain" description="Cytochrome c" evidence="10">
    <location>
        <begin position="245"/>
        <end position="380"/>
    </location>
</feature>
<dbReference type="PIRSF" id="PIRSF000294">
    <property type="entry name" value="Cytochrome-c_peroxidase"/>
    <property type="match status" value="1"/>
</dbReference>
<evidence type="ECO:0000256" key="7">
    <source>
        <dbReference type="ARBA" id="ARBA00023004"/>
    </source>
</evidence>
<dbReference type="GO" id="GO:0004601">
    <property type="term" value="F:peroxidase activity"/>
    <property type="evidence" value="ECO:0007669"/>
    <property type="project" value="UniProtKB-KW"/>
</dbReference>
<keyword evidence="2 8" id="KW-0349">Heme</keyword>
<dbReference type="SUPFAM" id="SSF46626">
    <property type="entry name" value="Cytochrome c"/>
    <property type="match status" value="2"/>
</dbReference>
<dbReference type="EMBL" id="JBJGBS010000009">
    <property type="protein sequence ID" value="MFO3704117.1"/>
    <property type="molecule type" value="Genomic_DNA"/>
</dbReference>
<comment type="caution">
    <text evidence="11">The sequence shown here is derived from an EMBL/GenBank/DDBJ whole genome shotgun (WGS) entry which is preliminary data.</text>
</comment>
<organism evidence="11 12">
    <name type="scientific">Xanthomonas codiaei</name>
    <dbReference type="NCBI Taxonomy" id="56463"/>
    <lineage>
        <taxon>Bacteria</taxon>
        <taxon>Pseudomonadati</taxon>
        <taxon>Pseudomonadota</taxon>
        <taxon>Gammaproteobacteria</taxon>
        <taxon>Lysobacterales</taxon>
        <taxon>Lysobacteraceae</taxon>
        <taxon>Xanthomonas</taxon>
    </lineage>
</organism>
<proteinExistence type="predicted"/>
<sequence length="380" mass="42357">MAGAARRYWLVLVAWCIAGDAVPETASTPAVRHCEAMLALSSPGIDMACLRQAYAGPQASWPRPYISEGATWRELAPLPTKAPEPFDNPATAQKIELGRQLFEDPRLSRSGQIACASCHDPQFGWGDGRRVSFGHDRQQGRRNAPSVAMAGFAASLFWDGRAPSLEEQALHPIEDGREMAFSSAGLVERLNRSVDYPGRFRRVFGTSRITGQDIARALAAFERSLVPRASRYDRFLQGRRELLTDQQLWGLHLFRTRARCMNCHSGPTLADDRFHNLGLHFYGRARQDLGRYEVSGDPRDSGTFRTPSLRQVGKTGPYMHTGGFTDLRSVVTAYNAGMPRPRPREQQRGDPLFPRPDPLLVPLGLQKEERDAIVAFLETL</sequence>
<keyword evidence="3 8" id="KW-0479">Metal-binding</keyword>
<protein>
    <submittedName>
        <fullName evidence="11">Cytochrome-c peroxidase</fullName>
    </submittedName>
</protein>
<dbReference type="InterPro" id="IPR036909">
    <property type="entry name" value="Cyt_c-like_dom_sf"/>
</dbReference>
<reference evidence="11 12" key="1">
    <citation type="submission" date="2024-11" db="EMBL/GenBank/DDBJ databases">
        <title>Genome sequencing of Xanthomonas codiaei.</title>
        <authorList>
            <person name="Studholme D.J."/>
        </authorList>
    </citation>
    <scope>NUCLEOTIDE SEQUENCE [LARGE SCALE GENOMIC DNA]</scope>
    <source>
        <strain evidence="11 12">NCPPB 4350</strain>
    </source>
</reference>
<evidence type="ECO:0000313" key="11">
    <source>
        <dbReference type="EMBL" id="MFO3704117.1"/>
    </source>
</evidence>
<dbReference type="Gene3D" id="1.10.760.10">
    <property type="entry name" value="Cytochrome c-like domain"/>
    <property type="match status" value="2"/>
</dbReference>
<dbReference type="PANTHER" id="PTHR30600">
    <property type="entry name" value="CYTOCHROME C PEROXIDASE-RELATED"/>
    <property type="match status" value="1"/>
</dbReference>
<keyword evidence="11" id="KW-0575">Peroxidase</keyword>
<keyword evidence="7 8" id="KW-0408">Iron</keyword>
<comment type="subcellular location">
    <subcellularLocation>
        <location evidence="1">Periplasm</location>
    </subcellularLocation>
</comment>
<evidence type="ECO:0000256" key="8">
    <source>
        <dbReference type="PROSITE-ProRule" id="PRU00433"/>
    </source>
</evidence>
<gene>
    <name evidence="11" type="ORF">ACI6Q5_03825</name>
</gene>
<keyword evidence="6" id="KW-0560">Oxidoreductase</keyword>
<evidence type="ECO:0000259" key="10">
    <source>
        <dbReference type="PROSITE" id="PS51007"/>
    </source>
</evidence>
<dbReference type="Pfam" id="PF03150">
    <property type="entry name" value="CCP_MauG"/>
    <property type="match status" value="1"/>
</dbReference>
<evidence type="ECO:0000256" key="5">
    <source>
        <dbReference type="ARBA" id="ARBA00022764"/>
    </source>
</evidence>
<evidence type="ECO:0000256" key="9">
    <source>
        <dbReference type="SAM" id="MobiDB-lite"/>
    </source>
</evidence>
<dbReference type="InterPro" id="IPR009056">
    <property type="entry name" value="Cyt_c-like_dom"/>
</dbReference>
<evidence type="ECO:0000256" key="6">
    <source>
        <dbReference type="ARBA" id="ARBA00023002"/>
    </source>
</evidence>
<accession>A0ABW9MLM9</accession>
<dbReference type="RefSeq" id="WP_244183566.1">
    <property type="nucleotide sequence ID" value="NZ_JBJGBS010000009.1"/>
</dbReference>
<dbReference type="InterPro" id="IPR004852">
    <property type="entry name" value="Di-haem_cyt_c_peroxidsae"/>
</dbReference>
<dbReference type="PANTHER" id="PTHR30600:SF10">
    <property type="entry name" value="BLL6722 PROTEIN"/>
    <property type="match status" value="1"/>
</dbReference>
<dbReference type="InterPro" id="IPR026259">
    <property type="entry name" value="MauG/Cytc_peroxidase"/>
</dbReference>
<dbReference type="InterPro" id="IPR051395">
    <property type="entry name" value="Cytochrome_c_Peroxidase/MauG"/>
</dbReference>
<dbReference type="PROSITE" id="PS51007">
    <property type="entry name" value="CYTC"/>
    <property type="match status" value="1"/>
</dbReference>
<keyword evidence="5" id="KW-0574">Periplasm</keyword>
<evidence type="ECO:0000256" key="3">
    <source>
        <dbReference type="ARBA" id="ARBA00022723"/>
    </source>
</evidence>
<evidence type="ECO:0000256" key="1">
    <source>
        <dbReference type="ARBA" id="ARBA00004418"/>
    </source>
</evidence>
<keyword evidence="4" id="KW-0732">Signal</keyword>
<dbReference type="Proteomes" id="UP001637990">
    <property type="component" value="Unassembled WGS sequence"/>
</dbReference>
<name>A0ABW9MLM9_9XANT</name>